<comment type="subcellular location">
    <subcellularLocation>
        <location evidence="1">Endomembrane system</location>
        <topology evidence="1">Multi-pass membrane protein</topology>
    </subcellularLocation>
</comment>
<gene>
    <name evidence="8" type="ORF">S18_870_0008</name>
</gene>
<evidence type="ECO:0000256" key="3">
    <source>
        <dbReference type="ARBA" id="ARBA00022692"/>
    </source>
</evidence>
<dbReference type="GO" id="GO:0022857">
    <property type="term" value="F:transmembrane transporter activity"/>
    <property type="evidence" value="ECO:0007669"/>
    <property type="project" value="InterPro"/>
</dbReference>
<feature type="transmembrane region" description="Helical" evidence="6">
    <location>
        <begin position="231"/>
        <end position="254"/>
    </location>
</feature>
<feature type="transmembrane region" description="Helical" evidence="6">
    <location>
        <begin position="351"/>
        <end position="375"/>
    </location>
</feature>
<dbReference type="GO" id="GO:0012505">
    <property type="term" value="C:endomembrane system"/>
    <property type="evidence" value="ECO:0007669"/>
    <property type="project" value="UniProtKB-SubCell"/>
</dbReference>
<evidence type="ECO:0000256" key="2">
    <source>
        <dbReference type="ARBA" id="ARBA00022448"/>
    </source>
</evidence>
<keyword evidence="4 6" id="KW-1133">Transmembrane helix</keyword>
<feature type="transmembrane region" description="Helical" evidence="6">
    <location>
        <begin position="289"/>
        <end position="309"/>
    </location>
</feature>
<dbReference type="InterPro" id="IPR036259">
    <property type="entry name" value="MFS_trans_sf"/>
</dbReference>
<evidence type="ECO:0000256" key="6">
    <source>
        <dbReference type="SAM" id="Phobius"/>
    </source>
</evidence>
<reference evidence="8" key="1">
    <citation type="submission" date="2010-05" db="EMBL/GenBank/DDBJ databases">
        <authorList>
            <person name="Genoscope - CEA"/>
        </authorList>
    </citation>
    <scope>NUCLEOTIDE SEQUENCE</scope>
</reference>
<keyword evidence="5 6" id="KW-0472">Membrane</keyword>
<dbReference type="InterPro" id="IPR020846">
    <property type="entry name" value="MFS_dom"/>
</dbReference>
<reference evidence="8" key="2">
    <citation type="journal article" date="2012" name="Environ. Microbiol.">
        <title>Genomic content of uncultured Bacteroidetes from contrasting oceanic provinces in the North Atlantic Ocean.</title>
        <authorList>
            <person name="Gomez-Pereira P.R."/>
            <person name="Schuler M."/>
            <person name="Fuchs B.M."/>
            <person name="Bennke C."/>
            <person name="Teeling H."/>
            <person name="Waldmann J."/>
            <person name="Richter M."/>
            <person name="Barbe V."/>
            <person name="Bataille E."/>
            <person name="Glockner F.O."/>
            <person name="Amann R."/>
        </authorList>
    </citation>
    <scope>NUCLEOTIDE SEQUENCE</scope>
</reference>
<dbReference type="PANTHER" id="PTHR23519:SF1">
    <property type="entry name" value="AUTOPHAGY-RELATED PROTEIN 22"/>
    <property type="match status" value="1"/>
</dbReference>
<feature type="transmembrane region" description="Helical" evidence="6">
    <location>
        <begin position="21"/>
        <end position="39"/>
    </location>
</feature>
<evidence type="ECO:0000256" key="4">
    <source>
        <dbReference type="ARBA" id="ARBA00022989"/>
    </source>
</evidence>
<feature type="transmembrane region" description="Helical" evidence="6">
    <location>
        <begin position="260"/>
        <end position="280"/>
    </location>
</feature>
<sequence>MFKIKNKIFAWSLYDFASQPFSTIIVTFIYSAFFTTYIVEDVDKGTLLWTRVISISAIIAAILSPILGALADRNSSRKLMLIITTYISIIFIGLLYFPEKGDIMFSLIFFAIANVAFELSTVFYNSFLPDLSNNQNSGKISGNAWGFGFVGGLISLFICLSMFDVNQSSEIPKVSLLVAIWFFIFSVPAFIFLKEKKKLVTKKLSTLNQLKSTFKSIKEYKSIFKFFIARLFYNDALITIFSLGGIYAVGTVGFELSEVFILGIFLNISAAIGSFIFGYVEDKIGSKRAILITLYLLIFSTLIAFFAPYTSSPKITFWISAILLGLMVGPNQSSSRSLLSKIIPANKKNEFYGFFALTGKATSFVGPLLFGIISANFSQQIALWIVILLFCIGTIIFKNICFDKG</sequence>
<evidence type="ECO:0000259" key="7">
    <source>
        <dbReference type="PROSITE" id="PS50850"/>
    </source>
</evidence>
<feature type="transmembrane region" description="Helical" evidence="6">
    <location>
        <begin position="175"/>
        <end position="193"/>
    </location>
</feature>
<feature type="transmembrane region" description="Helical" evidence="6">
    <location>
        <begin position="51"/>
        <end position="72"/>
    </location>
</feature>
<dbReference type="PROSITE" id="PS50850">
    <property type="entry name" value="MFS"/>
    <property type="match status" value="1"/>
</dbReference>
<dbReference type="EMBL" id="FQ032825">
    <property type="protein sequence ID" value="CBL87485.1"/>
    <property type="molecule type" value="Genomic_DNA"/>
</dbReference>
<feature type="transmembrane region" description="Helical" evidence="6">
    <location>
        <begin position="381"/>
        <end position="401"/>
    </location>
</feature>
<feature type="domain" description="Major facilitator superfamily (MFS) profile" evidence="7">
    <location>
        <begin position="174"/>
        <end position="405"/>
    </location>
</feature>
<name>F4MMX2_9BACT</name>
<feature type="transmembrane region" description="Helical" evidence="6">
    <location>
        <begin position="315"/>
        <end position="331"/>
    </location>
</feature>
<evidence type="ECO:0000256" key="5">
    <source>
        <dbReference type="ARBA" id="ARBA00023136"/>
    </source>
</evidence>
<dbReference type="AlphaFoldDB" id="F4MMX2"/>
<protein>
    <submittedName>
        <fullName evidence="8">Major facilitator superfamily transporter</fullName>
    </submittedName>
</protein>
<accession>F4MMX2</accession>
<feature type="transmembrane region" description="Helical" evidence="6">
    <location>
        <begin position="144"/>
        <end position="163"/>
    </location>
</feature>
<feature type="transmembrane region" description="Helical" evidence="6">
    <location>
        <begin position="103"/>
        <end position="124"/>
    </location>
</feature>
<dbReference type="InterPro" id="IPR024671">
    <property type="entry name" value="Atg22-like"/>
</dbReference>
<dbReference type="Gene3D" id="1.20.1250.20">
    <property type="entry name" value="MFS general substrate transporter like domains"/>
    <property type="match status" value="1"/>
</dbReference>
<proteinExistence type="predicted"/>
<keyword evidence="3 6" id="KW-0812">Transmembrane</keyword>
<dbReference type="InterPro" id="IPR050495">
    <property type="entry name" value="ATG22/LtaA_families"/>
</dbReference>
<keyword evidence="2" id="KW-0813">Transport</keyword>
<dbReference type="Pfam" id="PF11700">
    <property type="entry name" value="ATG22"/>
    <property type="match status" value="1"/>
</dbReference>
<evidence type="ECO:0000256" key="1">
    <source>
        <dbReference type="ARBA" id="ARBA00004127"/>
    </source>
</evidence>
<dbReference type="PANTHER" id="PTHR23519">
    <property type="entry name" value="AUTOPHAGY-RELATED PROTEIN 22"/>
    <property type="match status" value="1"/>
</dbReference>
<organism evidence="8">
    <name type="scientific">uncultured Flavobacteriia bacterium</name>
    <dbReference type="NCBI Taxonomy" id="212695"/>
    <lineage>
        <taxon>Bacteria</taxon>
        <taxon>Pseudomonadati</taxon>
        <taxon>Bacteroidota</taxon>
        <taxon>Flavobacteriia</taxon>
        <taxon>environmental samples</taxon>
    </lineage>
</organism>
<evidence type="ECO:0000313" key="8">
    <source>
        <dbReference type="EMBL" id="CBL87485.1"/>
    </source>
</evidence>
<dbReference type="SUPFAM" id="SSF103473">
    <property type="entry name" value="MFS general substrate transporter"/>
    <property type="match status" value="1"/>
</dbReference>
<feature type="transmembrane region" description="Helical" evidence="6">
    <location>
        <begin position="79"/>
        <end position="97"/>
    </location>
</feature>